<dbReference type="PRINTS" id="PR00724">
    <property type="entry name" value="CRBOXYPTASEC"/>
</dbReference>
<dbReference type="Pfam" id="PF00450">
    <property type="entry name" value="Peptidase_S10"/>
    <property type="match status" value="1"/>
</dbReference>
<gene>
    <name evidence="8" type="ORF">CTAYLR_003325</name>
</gene>
<keyword evidence="9" id="KW-1185">Reference proteome</keyword>
<dbReference type="EC" id="3.4.16.-" evidence="7"/>
<organism evidence="8 9">
    <name type="scientific">Chrysophaeum taylorii</name>
    <dbReference type="NCBI Taxonomy" id="2483200"/>
    <lineage>
        <taxon>Eukaryota</taxon>
        <taxon>Sar</taxon>
        <taxon>Stramenopiles</taxon>
        <taxon>Ochrophyta</taxon>
        <taxon>Pelagophyceae</taxon>
        <taxon>Pelagomonadales</taxon>
        <taxon>Pelagomonadaceae</taxon>
        <taxon>Chrysophaeum</taxon>
    </lineage>
</organism>
<accession>A0AAD7UIM8</accession>
<keyword evidence="5 7" id="KW-0378">Hydrolase</keyword>
<keyword evidence="3 7" id="KW-0645">Protease</keyword>
<name>A0AAD7UIM8_9STRA</name>
<evidence type="ECO:0000256" key="2">
    <source>
        <dbReference type="ARBA" id="ARBA00022645"/>
    </source>
</evidence>
<dbReference type="AlphaFoldDB" id="A0AAD7UIM8"/>
<dbReference type="InterPro" id="IPR029058">
    <property type="entry name" value="AB_hydrolase_fold"/>
</dbReference>
<dbReference type="GO" id="GO:0006508">
    <property type="term" value="P:proteolysis"/>
    <property type="evidence" value="ECO:0007669"/>
    <property type="project" value="UniProtKB-KW"/>
</dbReference>
<sequence>MWPWLCGRRILERQPQPVVIIVRTAPHREVEVVRGACCEAVECSPEQLGDTLSAQRGRCWVHVVGHRRGDVVESHLSLDHLQVDLLFVNASYSATPARSPYIGWTTTVRDEGAVAFAAAFYEASAMWPVPEAFERAKDAVGPHRLRDPFPNRWTKRRNLPVAGLSSVVTRHPRPRPPPKRLRMIVPRTMVTSPTFLRSLARSSIEIAETYAGFFEIDTDAFTYFVFCKYDPSAPVVLWLQGGPGASSLFGLFTEIGPIGVENGTVYARDYAWPFNLLFLDNPLGTGFSYTTRADRMATNETTIGRDLAEAARQFFLLFPEYSGNDFYVAAESYGGKYAPTCAYHLLGQLPNLKGISIGDGAFDPRHQFEGFGQLAYALSMADADERRVYEAYEARWLAAMDSGDYVTAFYIFDELLNGDYYEYGTYYANTSGLGSNYFNFEQGPDSNLSDYAFVDWLATDAGRDAMNVGDVPYSVENSTVETYLIPDWMRGVTEYLVPLLEDGNLRVLIYSGQNDVILGPALTEHALRNLEWSGQRAYRRAAKHVWETPAQDDPVSGYVKVAGPLTYVVVRGAGHMVPTDQPSRALDMITRFVANTSFFFS</sequence>
<dbReference type="Proteomes" id="UP001230188">
    <property type="component" value="Unassembled WGS sequence"/>
</dbReference>
<evidence type="ECO:0000256" key="3">
    <source>
        <dbReference type="ARBA" id="ARBA00022670"/>
    </source>
</evidence>
<evidence type="ECO:0000256" key="1">
    <source>
        <dbReference type="ARBA" id="ARBA00009431"/>
    </source>
</evidence>
<proteinExistence type="inferred from homology"/>
<keyword evidence="4" id="KW-0732">Signal</keyword>
<evidence type="ECO:0000256" key="7">
    <source>
        <dbReference type="RuleBase" id="RU361156"/>
    </source>
</evidence>
<evidence type="ECO:0000256" key="4">
    <source>
        <dbReference type="ARBA" id="ARBA00022729"/>
    </source>
</evidence>
<dbReference type="PANTHER" id="PTHR11802:SF472">
    <property type="entry name" value="SERINE CARBOXYPEPTIDASE CPVL-RELATED"/>
    <property type="match status" value="1"/>
</dbReference>
<protein>
    <recommendedName>
        <fullName evidence="7">Carboxypeptidase</fullName>
        <ecNumber evidence="7">3.4.16.-</ecNumber>
    </recommendedName>
</protein>
<keyword evidence="6" id="KW-0325">Glycoprotein</keyword>
<comment type="caution">
    <text evidence="8">The sequence shown here is derived from an EMBL/GenBank/DDBJ whole genome shotgun (WGS) entry which is preliminary data.</text>
</comment>
<evidence type="ECO:0000313" key="8">
    <source>
        <dbReference type="EMBL" id="KAJ8605441.1"/>
    </source>
</evidence>
<dbReference type="SUPFAM" id="SSF53474">
    <property type="entry name" value="alpha/beta-Hydrolases"/>
    <property type="match status" value="1"/>
</dbReference>
<dbReference type="InterPro" id="IPR001563">
    <property type="entry name" value="Peptidase_S10"/>
</dbReference>
<evidence type="ECO:0000313" key="9">
    <source>
        <dbReference type="Proteomes" id="UP001230188"/>
    </source>
</evidence>
<evidence type="ECO:0000256" key="6">
    <source>
        <dbReference type="ARBA" id="ARBA00023180"/>
    </source>
</evidence>
<dbReference type="PROSITE" id="PS00131">
    <property type="entry name" value="CARBOXYPEPT_SER_SER"/>
    <property type="match status" value="1"/>
</dbReference>
<keyword evidence="2 7" id="KW-0121">Carboxypeptidase</keyword>
<dbReference type="GO" id="GO:0004185">
    <property type="term" value="F:serine-type carboxypeptidase activity"/>
    <property type="evidence" value="ECO:0007669"/>
    <property type="project" value="UniProtKB-UniRule"/>
</dbReference>
<dbReference type="Gene3D" id="3.40.50.1820">
    <property type="entry name" value="alpha/beta hydrolase"/>
    <property type="match status" value="1"/>
</dbReference>
<evidence type="ECO:0000256" key="5">
    <source>
        <dbReference type="ARBA" id="ARBA00022801"/>
    </source>
</evidence>
<dbReference type="PANTHER" id="PTHR11802">
    <property type="entry name" value="SERINE PROTEASE FAMILY S10 SERINE CARBOXYPEPTIDASE"/>
    <property type="match status" value="1"/>
</dbReference>
<dbReference type="PROSITE" id="PS00560">
    <property type="entry name" value="CARBOXYPEPT_SER_HIS"/>
    <property type="match status" value="1"/>
</dbReference>
<reference evidence="8" key="1">
    <citation type="submission" date="2023-01" db="EMBL/GenBank/DDBJ databases">
        <title>Metagenome sequencing of chrysophaentin producing Chrysophaeum taylorii.</title>
        <authorList>
            <person name="Davison J."/>
            <person name="Bewley C."/>
        </authorList>
    </citation>
    <scope>NUCLEOTIDE SEQUENCE</scope>
    <source>
        <strain evidence="8">NIES-1699</strain>
    </source>
</reference>
<comment type="similarity">
    <text evidence="1 7">Belongs to the peptidase S10 family.</text>
</comment>
<dbReference type="InterPro" id="IPR018202">
    <property type="entry name" value="Ser_caboxypep_ser_AS"/>
</dbReference>
<dbReference type="InterPro" id="IPR033124">
    <property type="entry name" value="Ser_caboxypep_his_AS"/>
</dbReference>
<dbReference type="EMBL" id="JAQMWT010000315">
    <property type="protein sequence ID" value="KAJ8605441.1"/>
    <property type="molecule type" value="Genomic_DNA"/>
</dbReference>